<evidence type="ECO:0000313" key="3">
    <source>
        <dbReference type="Proteomes" id="UP000636110"/>
    </source>
</evidence>
<organism evidence="2 3">
    <name type="scientific">Pedobacter gandavensis</name>
    <dbReference type="NCBI Taxonomy" id="2679963"/>
    <lineage>
        <taxon>Bacteria</taxon>
        <taxon>Pseudomonadati</taxon>
        <taxon>Bacteroidota</taxon>
        <taxon>Sphingobacteriia</taxon>
        <taxon>Sphingobacteriales</taxon>
        <taxon>Sphingobacteriaceae</taxon>
        <taxon>Pedobacter</taxon>
    </lineage>
</organism>
<comment type="caution">
    <text evidence="2">The sequence shown here is derived from an EMBL/GenBank/DDBJ whole genome shotgun (WGS) entry which is preliminary data.</text>
</comment>
<proteinExistence type="predicted"/>
<feature type="transmembrane region" description="Helical" evidence="1">
    <location>
        <begin position="352"/>
        <end position="373"/>
    </location>
</feature>
<dbReference type="Proteomes" id="UP000636110">
    <property type="component" value="Unassembled WGS sequence"/>
</dbReference>
<name>A0ABR6EY13_9SPHI</name>
<keyword evidence="1" id="KW-0812">Transmembrane</keyword>
<dbReference type="PANTHER" id="PTHR34219:SF3">
    <property type="entry name" value="BLL7967 PROTEIN"/>
    <property type="match status" value="1"/>
</dbReference>
<keyword evidence="3" id="KW-1185">Reference proteome</keyword>
<dbReference type="InterPro" id="IPR005625">
    <property type="entry name" value="PepSY-ass_TM"/>
</dbReference>
<keyword evidence="1" id="KW-0472">Membrane</keyword>
<dbReference type="RefSeq" id="WP_182958178.1">
    <property type="nucleotide sequence ID" value="NZ_WNXC01000004.1"/>
</dbReference>
<evidence type="ECO:0008006" key="4">
    <source>
        <dbReference type="Google" id="ProtNLM"/>
    </source>
</evidence>
<feature type="transmembrane region" description="Helical" evidence="1">
    <location>
        <begin position="12"/>
        <end position="34"/>
    </location>
</feature>
<dbReference type="PANTHER" id="PTHR34219">
    <property type="entry name" value="IRON-REGULATED INNER MEMBRANE PROTEIN-RELATED"/>
    <property type="match status" value="1"/>
</dbReference>
<keyword evidence="1" id="KW-1133">Transmembrane helix</keyword>
<dbReference type="Pfam" id="PF03929">
    <property type="entry name" value="PepSY_TM"/>
    <property type="match status" value="1"/>
</dbReference>
<feature type="transmembrane region" description="Helical" evidence="1">
    <location>
        <begin position="149"/>
        <end position="175"/>
    </location>
</feature>
<dbReference type="PROSITE" id="PS51257">
    <property type="entry name" value="PROKAR_LIPOPROTEIN"/>
    <property type="match status" value="1"/>
</dbReference>
<sequence>MRFKSIAAFIHLWAGLLIGSLIVVISITGCITVFNEEFFDLFHRDLVRLKVEAGNPLSLSVLTEKAEQALPEGNKISNIEIYAADKSYVFIAQKANKKAKGLTYFDQVKYFRKVYVNPYTGEVLGQINAKYEFFNVVLQLHKYLLLKKAIGSLVTGVTVLLFLLMLITGLIIWLPKKIRNIGKKMKIDLSGKFKKLNYQLHTVLGIYVLPFALLIIFTGLTWAFKWWESGMLKALGGNTKVTLANVQPVPAIAPLHGIALDEAFLALKKQASGNFESIRIHIPAETEKSVAGYITLRDSGDGWLGMSYYSIDQNSGAIFDQIIHKDKATAMKWRNSNEAIHTGRIYGWPTQALAFFASFICATLPVSGFLIWLRKRKK</sequence>
<evidence type="ECO:0000313" key="2">
    <source>
        <dbReference type="EMBL" id="MBB2149922.1"/>
    </source>
</evidence>
<reference evidence="2 3" key="1">
    <citation type="submission" date="2019-11" db="EMBL/GenBank/DDBJ databases">
        <title>Description of Pedobacter sp. LMG 31462T.</title>
        <authorList>
            <person name="Carlier A."/>
            <person name="Qi S."/>
            <person name="Vandamme P."/>
        </authorList>
    </citation>
    <scope>NUCLEOTIDE SEQUENCE [LARGE SCALE GENOMIC DNA]</scope>
    <source>
        <strain evidence="2 3">LMG 31462</strain>
    </source>
</reference>
<accession>A0ABR6EY13</accession>
<gene>
    <name evidence="2" type="ORF">GM920_13555</name>
</gene>
<feature type="transmembrane region" description="Helical" evidence="1">
    <location>
        <begin position="196"/>
        <end position="224"/>
    </location>
</feature>
<dbReference type="EMBL" id="WNXC01000004">
    <property type="protein sequence ID" value="MBB2149922.1"/>
    <property type="molecule type" value="Genomic_DNA"/>
</dbReference>
<evidence type="ECO:0000256" key="1">
    <source>
        <dbReference type="SAM" id="Phobius"/>
    </source>
</evidence>
<protein>
    <recommendedName>
        <fullName evidence="4">PepSY domain-containing protein</fullName>
    </recommendedName>
</protein>